<dbReference type="AlphaFoldDB" id="A0A833UQM8"/>
<dbReference type="EMBL" id="WNDP01000053">
    <property type="protein sequence ID" value="KAF1024768.1"/>
    <property type="molecule type" value="Genomic_DNA"/>
</dbReference>
<comment type="caution">
    <text evidence="2">The sequence shown here is derived from an EMBL/GenBank/DDBJ whole genome shotgun (WGS) entry which is preliminary data.</text>
</comment>
<name>A0A833UQM8_ACIBZ</name>
<accession>A0A833UQM8</accession>
<proteinExistence type="predicted"/>
<dbReference type="InterPro" id="IPR037883">
    <property type="entry name" value="Knr4/Smi1-like_sf"/>
</dbReference>
<gene>
    <name evidence="2" type="ORF">GAK29_02344</name>
</gene>
<evidence type="ECO:0000313" key="3">
    <source>
        <dbReference type="Proteomes" id="UP000490535"/>
    </source>
</evidence>
<evidence type="ECO:0000313" key="2">
    <source>
        <dbReference type="EMBL" id="KAF1024768.1"/>
    </source>
</evidence>
<dbReference type="SUPFAM" id="SSF160631">
    <property type="entry name" value="SMI1/KNR4-like"/>
    <property type="match status" value="1"/>
</dbReference>
<protein>
    <recommendedName>
        <fullName evidence="1">Knr4/Smi1-like domain-containing protein</fullName>
    </recommendedName>
</protein>
<evidence type="ECO:0000259" key="1">
    <source>
        <dbReference type="Pfam" id="PF09346"/>
    </source>
</evidence>
<dbReference type="Gene3D" id="3.40.1580.10">
    <property type="entry name" value="SMI1/KNR4-like"/>
    <property type="match status" value="1"/>
</dbReference>
<sequence length="201" mass="23622">MIEIHHKSNIVFPFDKIGENGWDVKTRLILQSFAELNGDEIASPIHIDEIYKLEQRLKTTLPISLKIFYQTFGIADIGEELQQFDDIGYLKDIWAAAPEYAPEFTETDLDVLDHLISFSDYLGNGNMFCFHDTSKEIYYFDHDERPYLSKMFHNVDEYFKCCLILLQSEFFGDALPDEVEQWVEDKVIDLIGAQKLKKWRY</sequence>
<dbReference type="Pfam" id="PF09346">
    <property type="entry name" value="SMI1_KNR4"/>
    <property type="match status" value="1"/>
</dbReference>
<reference evidence="3" key="1">
    <citation type="journal article" date="2020" name="MBio">
        <title>Horizontal gene transfer to a defensive symbiont with a reduced genome amongst a multipartite beetle microbiome.</title>
        <authorList>
            <person name="Waterworth S.C."/>
            <person name="Florez L.V."/>
            <person name="Rees E.R."/>
            <person name="Hertweck C."/>
            <person name="Kaltenpoth M."/>
            <person name="Kwan J.C."/>
        </authorList>
    </citation>
    <scope>NUCLEOTIDE SEQUENCE [LARGE SCALE GENOMIC DNA]</scope>
</reference>
<dbReference type="Proteomes" id="UP000490535">
    <property type="component" value="Unassembled WGS sequence"/>
</dbReference>
<dbReference type="InterPro" id="IPR018958">
    <property type="entry name" value="Knr4/Smi1-like_dom"/>
</dbReference>
<feature type="domain" description="Knr4/Smi1-like" evidence="1">
    <location>
        <begin position="44"/>
        <end position="159"/>
    </location>
</feature>
<organism evidence="2 3">
    <name type="scientific">Acinetobacter bereziniae</name>
    <name type="common">Acinetobacter genomosp. 10</name>
    <dbReference type="NCBI Taxonomy" id="106648"/>
    <lineage>
        <taxon>Bacteria</taxon>
        <taxon>Pseudomonadati</taxon>
        <taxon>Pseudomonadota</taxon>
        <taxon>Gammaproteobacteria</taxon>
        <taxon>Moraxellales</taxon>
        <taxon>Moraxellaceae</taxon>
        <taxon>Acinetobacter</taxon>
    </lineage>
</organism>